<evidence type="ECO:0000313" key="2">
    <source>
        <dbReference type="EMBL" id="KAK7021029.1"/>
    </source>
</evidence>
<gene>
    <name evidence="2" type="ORF">VNI00_017561</name>
</gene>
<feature type="compositionally biased region" description="Low complexity" evidence="1">
    <location>
        <begin position="113"/>
        <end position="130"/>
    </location>
</feature>
<dbReference type="AlphaFoldDB" id="A0AAW0B4N8"/>
<evidence type="ECO:0000256" key="1">
    <source>
        <dbReference type="SAM" id="MobiDB-lite"/>
    </source>
</evidence>
<reference evidence="2 3" key="1">
    <citation type="submission" date="2024-01" db="EMBL/GenBank/DDBJ databases">
        <title>A draft genome for a cacao thread blight-causing isolate of Paramarasmius palmivorus.</title>
        <authorList>
            <person name="Baruah I.K."/>
            <person name="Bukari Y."/>
            <person name="Amoako-Attah I."/>
            <person name="Meinhardt L.W."/>
            <person name="Bailey B.A."/>
            <person name="Cohen S.P."/>
        </authorList>
    </citation>
    <scope>NUCLEOTIDE SEQUENCE [LARGE SCALE GENOMIC DNA]</scope>
    <source>
        <strain evidence="2 3">GH-12</strain>
    </source>
</reference>
<sequence length="450" mass="49136">MGRQKKVQDTVKQSKEPEKRGNPGILQGQPVVELESWVAEYIASWRTQYTPLNDEEQEELCRLRKHLSIQPTKIDFPVEGDTSIYSADGESIAGPSPVADRTEVPNPKPPSPSDTSTPTSATTAPVAETSINKEAPTAPVVDPSINKETPAAPVVDSSIDKDAPTAPIIDEPNECTDIPVAKPSVDNDASSYSATTNPVPECSDSTTITSQDRLSGNSEDATLDVLNTTPGIIPSPHATSPPSDVPGPTINTAQTRANSISSTARNKQKSKVCTEADNILIARGATDEEKAIKEKPWDGVMKNFAKDPGKAPCHVPDFKIYEGQAEFKEKIDARLNELYGDNDKERLRLSHHVSVAQELFKEEDESTKEKVHQAAEVVYENRREDYDNRVSGKGLMKPEQVPRLRDQMGYKLQSLIDGIARATDTCISFTAAGYDKGSEDKVFFCNKKTD</sequence>
<feature type="compositionally biased region" description="Basic and acidic residues" evidence="1">
    <location>
        <begin position="1"/>
        <end position="21"/>
    </location>
</feature>
<organism evidence="2 3">
    <name type="scientific">Paramarasmius palmivorus</name>
    <dbReference type="NCBI Taxonomy" id="297713"/>
    <lineage>
        <taxon>Eukaryota</taxon>
        <taxon>Fungi</taxon>
        <taxon>Dikarya</taxon>
        <taxon>Basidiomycota</taxon>
        <taxon>Agaricomycotina</taxon>
        <taxon>Agaricomycetes</taxon>
        <taxon>Agaricomycetidae</taxon>
        <taxon>Agaricales</taxon>
        <taxon>Marasmiineae</taxon>
        <taxon>Marasmiaceae</taxon>
        <taxon>Paramarasmius</taxon>
    </lineage>
</organism>
<dbReference type="Proteomes" id="UP001383192">
    <property type="component" value="Unassembled WGS sequence"/>
</dbReference>
<dbReference type="EMBL" id="JAYKXP010000178">
    <property type="protein sequence ID" value="KAK7021029.1"/>
    <property type="molecule type" value="Genomic_DNA"/>
</dbReference>
<name>A0AAW0B4N8_9AGAR</name>
<feature type="compositionally biased region" description="Polar residues" evidence="1">
    <location>
        <begin position="187"/>
        <end position="230"/>
    </location>
</feature>
<accession>A0AAW0B4N8</accession>
<protein>
    <submittedName>
        <fullName evidence="2">Uncharacterized protein</fullName>
    </submittedName>
</protein>
<keyword evidence="3" id="KW-1185">Reference proteome</keyword>
<proteinExistence type="predicted"/>
<feature type="region of interest" description="Disordered" evidence="1">
    <location>
        <begin position="68"/>
        <end position="269"/>
    </location>
</feature>
<evidence type="ECO:0000313" key="3">
    <source>
        <dbReference type="Proteomes" id="UP001383192"/>
    </source>
</evidence>
<feature type="compositionally biased region" description="Polar residues" evidence="1">
    <location>
        <begin position="249"/>
        <end position="265"/>
    </location>
</feature>
<comment type="caution">
    <text evidence="2">The sequence shown here is derived from an EMBL/GenBank/DDBJ whole genome shotgun (WGS) entry which is preliminary data.</text>
</comment>
<feature type="region of interest" description="Disordered" evidence="1">
    <location>
        <begin position="1"/>
        <end position="28"/>
    </location>
</feature>